<reference evidence="1" key="1">
    <citation type="submission" date="2020-05" db="EMBL/GenBank/DDBJ databases">
        <title>Mycena genomes resolve the evolution of fungal bioluminescence.</title>
        <authorList>
            <person name="Tsai I.J."/>
        </authorList>
    </citation>
    <scope>NUCLEOTIDE SEQUENCE</scope>
    <source>
        <strain evidence="1">CCC161011</strain>
    </source>
</reference>
<evidence type="ECO:0000313" key="1">
    <source>
        <dbReference type="EMBL" id="KAF7369673.1"/>
    </source>
</evidence>
<dbReference type="EMBL" id="JACAZI010000002">
    <property type="protein sequence ID" value="KAF7369673.1"/>
    <property type="molecule type" value="Genomic_DNA"/>
</dbReference>
<keyword evidence="2" id="KW-1185">Reference proteome</keyword>
<name>A0A8H7DEX5_9AGAR</name>
<proteinExistence type="predicted"/>
<sequence length="259" mass="26768">MSSNCVVPGASGLNFMNVDSSTDDGSGSVLMLACGGSPESYTLIFSGSGLYSFMQTMICTLAPKISFTPVDYTYSIGGGTISASTLPGETPDIVGGPAGLSAVTTIFNMMHFSQALRTNIMGDRLKSIVQNVNGKIVSANDPLRATEDYIRGVTEYSGSTKIVLRACISAKGTVTTDGVPGNMIIIDTGKFDVQFFGWEVTASLSWVLIPGTLIAIATNYAVLAHHAGDSKVASFDPSNTLDVVSASATGGLSGVFIGT</sequence>
<evidence type="ECO:0000313" key="2">
    <source>
        <dbReference type="Proteomes" id="UP000620124"/>
    </source>
</evidence>
<gene>
    <name evidence="1" type="ORF">MVEN_00298400</name>
</gene>
<accession>A0A8H7DEX5</accession>
<dbReference type="AlphaFoldDB" id="A0A8H7DEX5"/>
<dbReference type="Proteomes" id="UP000620124">
    <property type="component" value="Unassembled WGS sequence"/>
</dbReference>
<protein>
    <submittedName>
        <fullName evidence="1">Uncharacterized protein</fullName>
    </submittedName>
</protein>
<comment type="caution">
    <text evidence="1">The sequence shown here is derived from an EMBL/GenBank/DDBJ whole genome shotgun (WGS) entry which is preliminary data.</text>
</comment>
<dbReference type="OrthoDB" id="3351168at2759"/>
<organism evidence="1 2">
    <name type="scientific">Mycena venus</name>
    <dbReference type="NCBI Taxonomy" id="2733690"/>
    <lineage>
        <taxon>Eukaryota</taxon>
        <taxon>Fungi</taxon>
        <taxon>Dikarya</taxon>
        <taxon>Basidiomycota</taxon>
        <taxon>Agaricomycotina</taxon>
        <taxon>Agaricomycetes</taxon>
        <taxon>Agaricomycetidae</taxon>
        <taxon>Agaricales</taxon>
        <taxon>Marasmiineae</taxon>
        <taxon>Mycenaceae</taxon>
        <taxon>Mycena</taxon>
    </lineage>
</organism>